<evidence type="ECO:0000259" key="3">
    <source>
        <dbReference type="Pfam" id="PF02826"/>
    </source>
</evidence>
<keyword evidence="5" id="KW-1185">Reference proteome</keyword>
<dbReference type="Proteomes" id="UP001642482">
    <property type="component" value="Unassembled WGS sequence"/>
</dbReference>
<keyword evidence="2" id="KW-0520">NAD</keyword>
<protein>
    <recommendedName>
        <fullName evidence="3">D-isomer specific 2-hydroxyacid dehydrogenase NAD-binding domain-containing protein</fullName>
    </recommendedName>
</protein>
<accession>A0ABP0CUC4</accession>
<dbReference type="Gene3D" id="3.40.50.720">
    <property type="entry name" value="NAD(P)-binding Rossmann-like Domain"/>
    <property type="match status" value="2"/>
</dbReference>
<organism evidence="4 5">
    <name type="scientific">Sporothrix eucalyptigena</name>
    <dbReference type="NCBI Taxonomy" id="1812306"/>
    <lineage>
        <taxon>Eukaryota</taxon>
        <taxon>Fungi</taxon>
        <taxon>Dikarya</taxon>
        <taxon>Ascomycota</taxon>
        <taxon>Pezizomycotina</taxon>
        <taxon>Sordariomycetes</taxon>
        <taxon>Sordariomycetidae</taxon>
        <taxon>Ophiostomatales</taxon>
        <taxon>Ophiostomataceae</taxon>
        <taxon>Sporothrix</taxon>
    </lineage>
</organism>
<dbReference type="SUPFAM" id="SSF52283">
    <property type="entry name" value="Formate/glycerate dehydrogenase catalytic domain-like"/>
    <property type="match status" value="1"/>
</dbReference>
<dbReference type="PANTHER" id="PTHR43333">
    <property type="entry name" value="2-HACID_DH_C DOMAIN-CONTAINING PROTEIN"/>
    <property type="match status" value="1"/>
</dbReference>
<evidence type="ECO:0000313" key="4">
    <source>
        <dbReference type="EMBL" id="CAK7235714.1"/>
    </source>
</evidence>
<dbReference type="PANTHER" id="PTHR43333:SF1">
    <property type="entry name" value="D-ISOMER SPECIFIC 2-HYDROXYACID DEHYDROGENASE NAD-BINDING DOMAIN-CONTAINING PROTEIN"/>
    <property type="match status" value="1"/>
</dbReference>
<name>A0ABP0CUC4_9PEZI</name>
<evidence type="ECO:0000256" key="1">
    <source>
        <dbReference type="ARBA" id="ARBA00023002"/>
    </source>
</evidence>
<evidence type="ECO:0000313" key="5">
    <source>
        <dbReference type="Proteomes" id="UP001642482"/>
    </source>
</evidence>
<evidence type="ECO:0000256" key="2">
    <source>
        <dbReference type="ARBA" id="ARBA00023027"/>
    </source>
</evidence>
<proteinExistence type="predicted"/>
<comment type="caution">
    <text evidence="4">The sequence shown here is derived from an EMBL/GenBank/DDBJ whole genome shotgun (WGS) entry which is preliminary data.</text>
</comment>
<keyword evidence="1" id="KW-0560">Oxidoreductase</keyword>
<dbReference type="EMBL" id="CAWUHD010000152">
    <property type="protein sequence ID" value="CAK7235714.1"/>
    <property type="molecule type" value="Genomic_DNA"/>
</dbReference>
<dbReference type="SUPFAM" id="SSF51735">
    <property type="entry name" value="NAD(P)-binding Rossmann-fold domains"/>
    <property type="match status" value="1"/>
</dbReference>
<feature type="domain" description="D-isomer specific 2-hydroxyacid dehydrogenase NAD-binding" evidence="3">
    <location>
        <begin position="103"/>
        <end position="286"/>
    </location>
</feature>
<dbReference type="InterPro" id="IPR036291">
    <property type="entry name" value="NAD(P)-bd_dom_sf"/>
</dbReference>
<dbReference type="CDD" id="cd12160">
    <property type="entry name" value="2-Hacid_dh_3"/>
    <property type="match status" value="1"/>
</dbReference>
<gene>
    <name evidence="4" type="ORF">SEUCBS140593_009372</name>
</gene>
<reference evidence="4 5" key="1">
    <citation type="submission" date="2024-01" db="EMBL/GenBank/DDBJ databases">
        <authorList>
            <person name="Allen C."/>
            <person name="Tagirdzhanova G."/>
        </authorList>
    </citation>
    <scope>NUCLEOTIDE SEQUENCE [LARGE SCALE GENOMIC DNA]</scope>
</reference>
<sequence>MKLLYPTSLKLDVTSIEGFSVELYPYDVSKPFPDEHVDAEVLVTWTNTADNLKDGAKRLTKVRWIQSLAAGPNDVLSAGFDSSKIAITTGSGLHDHTVAEHTLGLLLVAARRFYEMRDYQLQGKWPGHLGGPQPDRPEGKFTTLRDANVLVWGFGNIAKRLTPSLVALGAKVKGVARHAGVRDGIEVVSEDQLPELLPKTDALVMILPGSESTRNALNAERIKLLPAHAWVVNVGRGMSVDEAALAAALNEERLGGAALDVFETEPLPASSELWTAKNLVVSPHAAGGRPQGAEALIAENLRRFLAGQALKNVI</sequence>
<dbReference type="Pfam" id="PF02826">
    <property type="entry name" value="2-Hacid_dh_C"/>
    <property type="match status" value="1"/>
</dbReference>
<dbReference type="InterPro" id="IPR006140">
    <property type="entry name" value="D-isomer_DH_NAD-bd"/>
</dbReference>